<organism evidence="3 4">
    <name type="scientific">Solanum verrucosum</name>
    <dbReference type="NCBI Taxonomy" id="315347"/>
    <lineage>
        <taxon>Eukaryota</taxon>
        <taxon>Viridiplantae</taxon>
        <taxon>Streptophyta</taxon>
        <taxon>Embryophyta</taxon>
        <taxon>Tracheophyta</taxon>
        <taxon>Spermatophyta</taxon>
        <taxon>Magnoliopsida</taxon>
        <taxon>eudicotyledons</taxon>
        <taxon>Gunneridae</taxon>
        <taxon>Pentapetalae</taxon>
        <taxon>asterids</taxon>
        <taxon>lamiids</taxon>
        <taxon>Solanales</taxon>
        <taxon>Solanaceae</taxon>
        <taxon>Solanoideae</taxon>
        <taxon>Solaneae</taxon>
        <taxon>Solanum</taxon>
    </lineage>
</organism>
<dbReference type="GO" id="GO:0015074">
    <property type="term" value="P:DNA integration"/>
    <property type="evidence" value="ECO:0007669"/>
    <property type="project" value="InterPro"/>
</dbReference>
<dbReference type="Proteomes" id="UP001234989">
    <property type="component" value="Chromosome 5"/>
</dbReference>
<dbReference type="InterPro" id="IPR012337">
    <property type="entry name" value="RNaseH-like_sf"/>
</dbReference>
<evidence type="ECO:0000313" key="3">
    <source>
        <dbReference type="EMBL" id="WMV29738.1"/>
    </source>
</evidence>
<dbReference type="EMBL" id="CP133616">
    <property type="protein sequence ID" value="WMV29738.1"/>
    <property type="molecule type" value="Genomic_DNA"/>
</dbReference>
<sequence length="380" mass="43206">MVSDRDVTFTSAFWRELFRLSGTKLCFSSAYHPQSDGQTEVVNRTVEMYLRCFTSAHPTKWMDWLSWAEYSSNTSFHSSLKMIPFEVVYGRPPPRLLPYSPGISKLDAVDIALRTRDQILQSLRQNLLHAQQRMKATFDSKHRHVEFQVGDRVLLKLQPYKQLSMGARHHQKLLPKFYGPYKIEQRIGPVAYKLEFPPGIKLHLVFHVSKLKLFHERDFPAAATFPSSFPEAPLPHPITVLEHRVVRNVPEVLIHWQHTSPAEASWETVSSMQQRFPHFPLEDKRDLKGGSNVSTPLVYQRRKGVDSGSGSDNWQKYLNLSEENDSAASASPLLSSFFRGLLDMSPAPDVGEEVQQVSPTHSISQTDLWNSPSSSAPTPG</sequence>
<name>A0AAF0TYF2_SOLVR</name>
<protein>
    <recommendedName>
        <fullName evidence="2">Integrase catalytic domain-containing protein</fullName>
    </recommendedName>
</protein>
<feature type="compositionally biased region" description="Polar residues" evidence="1">
    <location>
        <begin position="355"/>
        <end position="380"/>
    </location>
</feature>
<feature type="region of interest" description="Disordered" evidence="1">
    <location>
        <begin position="280"/>
        <end position="312"/>
    </location>
</feature>
<dbReference type="Gene3D" id="3.30.420.10">
    <property type="entry name" value="Ribonuclease H-like superfamily/Ribonuclease H"/>
    <property type="match status" value="1"/>
</dbReference>
<dbReference type="InterPro" id="IPR001584">
    <property type="entry name" value="Integrase_cat-core"/>
</dbReference>
<dbReference type="PANTHER" id="PTHR37984:SF5">
    <property type="entry name" value="PROTEIN NYNRIN-LIKE"/>
    <property type="match status" value="1"/>
</dbReference>
<dbReference type="PROSITE" id="PS50994">
    <property type="entry name" value="INTEGRASE"/>
    <property type="match status" value="1"/>
</dbReference>
<dbReference type="SUPFAM" id="SSF54160">
    <property type="entry name" value="Chromo domain-like"/>
    <property type="match status" value="1"/>
</dbReference>
<dbReference type="InterPro" id="IPR050951">
    <property type="entry name" value="Retrovirus_Pol_polyprotein"/>
</dbReference>
<reference evidence="3" key="1">
    <citation type="submission" date="2023-08" db="EMBL/GenBank/DDBJ databases">
        <title>A de novo genome assembly of Solanum verrucosum Schlechtendal, a Mexican diploid species geographically isolated from the other diploid A-genome species in potato relatives.</title>
        <authorList>
            <person name="Hosaka K."/>
        </authorList>
    </citation>
    <scope>NUCLEOTIDE SEQUENCE</scope>
    <source>
        <tissue evidence="3">Young leaves</tissue>
    </source>
</reference>
<dbReference type="Pfam" id="PF24626">
    <property type="entry name" value="SH3_Tf2-1"/>
    <property type="match status" value="1"/>
</dbReference>
<dbReference type="GO" id="GO:0003676">
    <property type="term" value="F:nucleic acid binding"/>
    <property type="evidence" value="ECO:0007669"/>
    <property type="project" value="InterPro"/>
</dbReference>
<dbReference type="InterPro" id="IPR036397">
    <property type="entry name" value="RNaseH_sf"/>
</dbReference>
<dbReference type="PANTHER" id="PTHR37984">
    <property type="entry name" value="PROTEIN CBG26694"/>
    <property type="match status" value="1"/>
</dbReference>
<evidence type="ECO:0000259" key="2">
    <source>
        <dbReference type="PROSITE" id="PS50994"/>
    </source>
</evidence>
<gene>
    <name evidence="3" type="ORF">MTR67_023123</name>
</gene>
<dbReference type="InterPro" id="IPR056924">
    <property type="entry name" value="SH3_Tf2-1"/>
</dbReference>
<dbReference type="AlphaFoldDB" id="A0AAF0TYF2"/>
<dbReference type="SUPFAM" id="SSF53098">
    <property type="entry name" value="Ribonuclease H-like"/>
    <property type="match status" value="1"/>
</dbReference>
<proteinExistence type="predicted"/>
<keyword evidence="4" id="KW-1185">Reference proteome</keyword>
<dbReference type="InterPro" id="IPR016197">
    <property type="entry name" value="Chromo-like_dom_sf"/>
</dbReference>
<feature type="domain" description="Integrase catalytic" evidence="2">
    <location>
        <begin position="1"/>
        <end position="92"/>
    </location>
</feature>
<feature type="region of interest" description="Disordered" evidence="1">
    <location>
        <begin position="349"/>
        <end position="380"/>
    </location>
</feature>
<evidence type="ECO:0000256" key="1">
    <source>
        <dbReference type="SAM" id="MobiDB-lite"/>
    </source>
</evidence>
<evidence type="ECO:0000313" key="4">
    <source>
        <dbReference type="Proteomes" id="UP001234989"/>
    </source>
</evidence>
<accession>A0AAF0TYF2</accession>